<dbReference type="SUPFAM" id="SSF46785">
    <property type="entry name" value="Winged helix' DNA-binding domain"/>
    <property type="match status" value="1"/>
</dbReference>
<name>A0A1I2GXA4_9ACTN</name>
<dbReference type="PANTHER" id="PTHR43252">
    <property type="entry name" value="TRANSCRIPTIONAL REGULATOR YQJI"/>
    <property type="match status" value="1"/>
</dbReference>
<gene>
    <name evidence="3" type="ORF">SAMN05421541_107246</name>
</gene>
<dbReference type="Proteomes" id="UP000199645">
    <property type="component" value="Unassembled WGS sequence"/>
</dbReference>
<dbReference type="Gene3D" id="1.10.10.10">
    <property type="entry name" value="Winged helix-like DNA-binding domain superfamily/Winged helix DNA-binding domain"/>
    <property type="match status" value="1"/>
</dbReference>
<keyword evidence="3" id="KW-0238">DNA-binding</keyword>
<evidence type="ECO:0000259" key="2">
    <source>
        <dbReference type="Pfam" id="PF10400"/>
    </source>
</evidence>
<dbReference type="GO" id="GO:0003677">
    <property type="term" value="F:DNA binding"/>
    <property type="evidence" value="ECO:0007669"/>
    <property type="project" value="UniProtKB-KW"/>
</dbReference>
<dbReference type="AlphaFoldDB" id="A0A1I2GXA4"/>
<accession>A0A1I2GXA4</accession>
<dbReference type="OrthoDB" id="3186544at2"/>
<proteinExistence type="predicted"/>
<dbReference type="EMBL" id="FONV01000007">
    <property type="protein sequence ID" value="SFF21783.1"/>
    <property type="molecule type" value="Genomic_DNA"/>
</dbReference>
<reference evidence="3 4" key="1">
    <citation type="submission" date="2016-10" db="EMBL/GenBank/DDBJ databases">
        <authorList>
            <person name="de Groot N.N."/>
        </authorList>
    </citation>
    <scope>NUCLEOTIDE SEQUENCE [LARGE SCALE GENOMIC DNA]</scope>
    <source>
        <strain evidence="3 4">DSM 43019</strain>
    </source>
</reference>
<evidence type="ECO:0000313" key="3">
    <source>
        <dbReference type="EMBL" id="SFF21783.1"/>
    </source>
</evidence>
<dbReference type="Pfam" id="PF10400">
    <property type="entry name" value="Vir_act_alpha_C"/>
    <property type="match status" value="1"/>
</dbReference>
<feature type="domain" description="Transcription regulator PadR N-terminal" evidence="1">
    <location>
        <begin position="7"/>
        <end position="80"/>
    </location>
</feature>
<protein>
    <submittedName>
        <fullName evidence="3">DNA-binding transcriptional regulator, PadR family</fullName>
    </submittedName>
</protein>
<dbReference type="InterPro" id="IPR005149">
    <property type="entry name" value="Tscrpt_reg_PadR_N"/>
</dbReference>
<dbReference type="PANTHER" id="PTHR43252:SF4">
    <property type="entry name" value="TRANSCRIPTIONAL REGULATORY PROTEIN"/>
    <property type="match status" value="1"/>
</dbReference>
<feature type="domain" description="Transcription regulator PadR C-terminal" evidence="2">
    <location>
        <begin position="92"/>
        <end position="179"/>
    </location>
</feature>
<dbReference type="InterPro" id="IPR036388">
    <property type="entry name" value="WH-like_DNA-bd_sf"/>
</dbReference>
<organism evidence="3 4">
    <name type="scientific">Actinoplanes philippinensis</name>
    <dbReference type="NCBI Taxonomy" id="35752"/>
    <lineage>
        <taxon>Bacteria</taxon>
        <taxon>Bacillati</taxon>
        <taxon>Actinomycetota</taxon>
        <taxon>Actinomycetes</taxon>
        <taxon>Micromonosporales</taxon>
        <taxon>Micromonosporaceae</taxon>
        <taxon>Actinoplanes</taxon>
    </lineage>
</organism>
<dbReference type="Pfam" id="PF03551">
    <property type="entry name" value="PadR"/>
    <property type="match status" value="1"/>
</dbReference>
<dbReference type="InterPro" id="IPR018309">
    <property type="entry name" value="Tscrpt_reg_PadR_C"/>
</dbReference>
<evidence type="ECO:0000313" key="4">
    <source>
        <dbReference type="Proteomes" id="UP000199645"/>
    </source>
</evidence>
<sequence length="187" mass="21109">MSLRNAVLAALINREASGYELAKQFHVSVANFWTATSQQLYRELDKMETDGLLSARVVAQERRPDKRLFSLTEAGRAALTDFTRQDPRPTTVRDELLVQIEALAHADVASVRSSIESRIASSGRRLESYEQRLAEILNGRTEEEFLATGNRIGPYLTLQRGIIFERENLTWGRLALTVLSRRFPTSG</sequence>
<evidence type="ECO:0000259" key="1">
    <source>
        <dbReference type="Pfam" id="PF03551"/>
    </source>
</evidence>
<keyword evidence="4" id="KW-1185">Reference proteome</keyword>
<dbReference type="InterPro" id="IPR036390">
    <property type="entry name" value="WH_DNA-bd_sf"/>
</dbReference>
<dbReference type="RefSeq" id="WP_093616213.1">
    <property type="nucleotide sequence ID" value="NZ_BOMT01000043.1"/>
</dbReference>
<dbReference type="Gene3D" id="6.10.140.190">
    <property type="match status" value="1"/>
</dbReference>
<dbReference type="STRING" id="35752.SAMN05421541_107246"/>